<proteinExistence type="predicted"/>
<dbReference type="EMBL" id="BAAALT010000090">
    <property type="protein sequence ID" value="GAA1808151.1"/>
    <property type="molecule type" value="Genomic_DNA"/>
</dbReference>
<protein>
    <recommendedName>
        <fullName evidence="4">DUF3311 domain-containing protein</fullName>
    </recommendedName>
</protein>
<keyword evidence="1" id="KW-0472">Membrane</keyword>
<keyword evidence="1" id="KW-1133">Transmembrane helix</keyword>
<evidence type="ECO:0000313" key="2">
    <source>
        <dbReference type="EMBL" id="GAA1808151.1"/>
    </source>
</evidence>
<dbReference type="InterPro" id="IPR021741">
    <property type="entry name" value="DUF3311"/>
</dbReference>
<gene>
    <name evidence="2" type="ORF">GCM10009682_32440</name>
</gene>
<organism evidence="2 3">
    <name type="scientific">Luedemannella flava</name>
    <dbReference type="NCBI Taxonomy" id="349316"/>
    <lineage>
        <taxon>Bacteria</taxon>
        <taxon>Bacillati</taxon>
        <taxon>Actinomycetota</taxon>
        <taxon>Actinomycetes</taxon>
        <taxon>Micromonosporales</taxon>
        <taxon>Micromonosporaceae</taxon>
        <taxon>Luedemannella</taxon>
    </lineage>
</organism>
<sequence>MAPEDAEPNDRNPWYLLLLIPVVVPMLVFIYNDNEPRLFGFPRFYWLQLALIPLSVLVTLAVYRLTRSPADDTPTETDPTVDELGGE</sequence>
<evidence type="ECO:0008006" key="4">
    <source>
        <dbReference type="Google" id="ProtNLM"/>
    </source>
</evidence>
<comment type="caution">
    <text evidence="2">The sequence shown here is derived from an EMBL/GenBank/DDBJ whole genome shotgun (WGS) entry which is preliminary data.</text>
</comment>
<feature type="transmembrane region" description="Helical" evidence="1">
    <location>
        <begin position="44"/>
        <end position="63"/>
    </location>
</feature>
<evidence type="ECO:0000256" key="1">
    <source>
        <dbReference type="SAM" id="Phobius"/>
    </source>
</evidence>
<reference evidence="2 3" key="1">
    <citation type="journal article" date="2019" name="Int. J. Syst. Evol. Microbiol.">
        <title>The Global Catalogue of Microorganisms (GCM) 10K type strain sequencing project: providing services to taxonomists for standard genome sequencing and annotation.</title>
        <authorList>
            <consortium name="The Broad Institute Genomics Platform"/>
            <consortium name="The Broad Institute Genome Sequencing Center for Infectious Disease"/>
            <person name="Wu L."/>
            <person name="Ma J."/>
        </authorList>
    </citation>
    <scope>NUCLEOTIDE SEQUENCE [LARGE SCALE GENOMIC DNA]</scope>
    <source>
        <strain evidence="2 3">JCM 13250</strain>
    </source>
</reference>
<dbReference type="Proteomes" id="UP001500218">
    <property type="component" value="Unassembled WGS sequence"/>
</dbReference>
<dbReference type="RefSeq" id="WP_344132012.1">
    <property type="nucleotide sequence ID" value="NZ_BAAALT010000090.1"/>
</dbReference>
<evidence type="ECO:0000313" key="3">
    <source>
        <dbReference type="Proteomes" id="UP001500218"/>
    </source>
</evidence>
<dbReference type="Pfam" id="PF11755">
    <property type="entry name" value="DUF3311"/>
    <property type="match status" value="1"/>
</dbReference>
<accession>A0ABN2M3F2</accession>
<name>A0ABN2M3F2_9ACTN</name>
<feature type="transmembrane region" description="Helical" evidence="1">
    <location>
        <begin position="14"/>
        <end position="32"/>
    </location>
</feature>
<keyword evidence="3" id="KW-1185">Reference proteome</keyword>
<keyword evidence="1" id="KW-0812">Transmembrane</keyword>